<keyword evidence="5 12" id="KW-0812">Transmembrane</keyword>
<evidence type="ECO:0000256" key="7">
    <source>
        <dbReference type="ARBA" id="ARBA00023004"/>
    </source>
</evidence>
<comment type="subcellular location">
    <subcellularLocation>
        <location evidence="1 12">Cell outer membrane</location>
        <topology evidence="1 12">Multi-pass membrane protein</topology>
    </subcellularLocation>
</comment>
<keyword evidence="3 12" id="KW-1134">Transmembrane beta strand</keyword>
<dbReference type="Pfam" id="PF07715">
    <property type="entry name" value="Plug"/>
    <property type="match status" value="1"/>
</dbReference>
<keyword evidence="17" id="KW-1185">Reference proteome</keyword>
<dbReference type="InterPro" id="IPR012910">
    <property type="entry name" value="Plug_dom"/>
</dbReference>
<keyword evidence="7" id="KW-0408">Iron</keyword>
<evidence type="ECO:0000256" key="5">
    <source>
        <dbReference type="ARBA" id="ARBA00022692"/>
    </source>
</evidence>
<evidence type="ECO:0000256" key="9">
    <source>
        <dbReference type="ARBA" id="ARBA00023077"/>
    </source>
</evidence>
<evidence type="ECO:0000256" key="3">
    <source>
        <dbReference type="ARBA" id="ARBA00022452"/>
    </source>
</evidence>
<protein>
    <submittedName>
        <fullName evidence="16">Iron complex outermembrane recepter protein</fullName>
    </submittedName>
</protein>
<dbReference type="InterPro" id="IPR000531">
    <property type="entry name" value="Beta-barrel_TonB"/>
</dbReference>
<sequence>MLFKKILVLGMLLCFQCFFGQKVRDSIPDKLEEVVISSLHLNDSLLNAPAAIGILSPKDLQRNNLTDISAAVNLIPGVLMQSANITTSRISIRGIGARTPYGTNKIRAFYGSIPLTSGDSETTIEDIDVENIDQVEIIKGPLSSLYGSGLGGAILISPKLSGTAGNNLKLSTVYGSFGLMKNTVSYSLNEKTASLNLSYHKLASDGWRNNSAYYREGLTLAGELLRKKESKLTYFGNYTYLKAYLPSSIDRKTFDENPRAAAATWAASQGYKQYNSFLGGLSYDWKISQKIKNSTAVFVNYKQNNEPRPFDILKQYTFAYGVRTQFSGDFDIANIKTKFNAGFEYFKDDYSGRTLQNLYKQNNGLGSLEGFQLTGTQQNRSFLNAFAQLRMQLSKKFEVQAGMNINKTEFTLDNNFPEISSEKYSYDAIWSPQISLLFKPTNFQTIYLSASKGFSLPSVEETLTASGNINSDIKPESGYNYELGGKFYFFDRKLFAEIAMYRMEINNLLVAQRVSDDQYVGINAGETLHQGIEISLNYNWQINKIFVLNPYVAASIGEYKFERFNNLGNDFSGHKLTGVPANTANAGLTLNSSFGWYLSGDFRFVDKIPLNDSNADFTDAYQILDLKTGYRFEIFQNLNANLAAGINNVTDKQYASLILPNATGVGTAAPRFYYPGLPVNYYGSFSVAYHF</sequence>
<dbReference type="InterPro" id="IPR037066">
    <property type="entry name" value="Plug_dom_sf"/>
</dbReference>
<reference evidence="16 17" key="1">
    <citation type="submission" date="2016-10" db="EMBL/GenBank/DDBJ databases">
        <authorList>
            <person name="de Groot N.N."/>
        </authorList>
    </citation>
    <scope>NUCLEOTIDE SEQUENCE [LARGE SCALE GENOMIC DNA]</scope>
    <source>
        <strain evidence="16 17">CGMCC 1.10076</strain>
    </source>
</reference>
<dbReference type="AlphaFoldDB" id="A0A1G8V038"/>
<comment type="similarity">
    <text evidence="12 13">Belongs to the TonB-dependent receptor family.</text>
</comment>
<dbReference type="Gene3D" id="2.40.170.20">
    <property type="entry name" value="TonB-dependent receptor, beta-barrel domain"/>
    <property type="match status" value="1"/>
</dbReference>
<evidence type="ECO:0000313" key="17">
    <source>
        <dbReference type="Proteomes" id="UP000199580"/>
    </source>
</evidence>
<evidence type="ECO:0000256" key="1">
    <source>
        <dbReference type="ARBA" id="ARBA00004571"/>
    </source>
</evidence>
<evidence type="ECO:0000256" key="12">
    <source>
        <dbReference type="PROSITE-ProRule" id="PRU01360"/>
    </source>
</evidence>
<feature type="domain" description="TonB-dependent receptor plug" evidence="15">
    <location>
        <begin position="46"/>
        <end position="152"/>
    </location>
</feature>
<dbReference type="PROSITE" id="PS52016">
    <property type="entry name" value="TONB_DEPENDENT_REC_3"/>
    <property type="match status" value="1"/>
</dbReference>
<keyword evidence="2 12" id="KW-0813">Transport</keyword>
<keyword evidence="11 12" id="KW-0998">Cell outer membrane</keyword>
<keyword evidence="8" id="KW-0406">Ion transport</keyword>
<evidence type="ECO:0000313" key="16">
    <source>
        <dbReference type="EMBL" id="SDJ59339.1"/>
    </source>
</evidence>
<keyword evidence="6" id="KW-0732">Signal</keyword>
<evidence type="ECO:0000259" key="14">
    <source>
        <dbReference type="Pfam" id="PF00593"/>
    </source>
</evidence>
<dbReference type="PANTHER" id="PTHR32552:SF68">
    <property type="entry name" value="FERRICHROME OUTER MEMBRANE TRANSPORTER_PHAGE RECEPTOR"/>
    <property type="match status" value="1"/>
</dbReference>
<dbReference type="OrthoDB" id="9782587at2"/>
<dbReference type="InterPro" id="IPR036942">
    <property type="entry name" value="Beta-barrel_TonB_sf"/>
</dbReference>
<dbReference type="Proteomes" id="UP000199580">
    <property type="component" value="Unassembled WGS sequence"/>
</dbReference>
<evidence type="ECO:0000256" key="6">
    <source>
        <dbReference type="ARBA" id="ARBA00022729"/>
    </source>
</evidence>
<gene>
    <name evidence="16" type="ORF">SAMN04487935_1123</name>
</gene>
<name>A0A1G8V038_9FLAO</name>
<dbReference type="InterPro" id="IPR039426">
    <property type="entry name" value="TonB-dep_rcpt-like"/>
</dbReference>
<evidence type="ECO:0000256" key="10">
    <source>
        <dbReference type="ARBA" id="ARBA00023136"/>
    </source>
</evidence>
<dbReference type="EMBL" id="FNEZ01000002">
    <property type="protein sequence ID" value="SDJ59339.1"/>
    <property type="molecule type" value="Genomic_DNA"/>
</dbReference>
<dbReference type="Pfam" id="PF00593">
    <property type="entry name" value="TonB_dep_Rec_b-barrel"/>
    <property type="match status" value="1"/>
</dbReference>
<evidence type="ECO:0000256" key="2">
    <source>
        <dbReference type="ARBA" id="ARBA00022448"/>
    </source>
</evidence>
<evidence type="ECO:0000256" key="13">
    <source>
        <dbReference type="RuleBase" id="RU003357"/>
    </source>
</evidence>
<dbReference type="PANTHER" id="PTHR32552">
    <property type="entry name" value="FERRICHROME IRON RECEPTOR-RELATED"/>
    <property type="match status" value="1"/>
</dbReference>
<evidence type="ECO:0000256" key="4">
    <source>
        <dbReference type="ARBA" id="ARBA00022496"/>
    </source>
</evidence>
<evidence type="ECO:0000256" key="11">
    <source>
        <dbReference type="ARBA" id="ARBA00023237"/>
    </source>
</evidence>
<evidence type="ECO:0000256" key="8">
    <source>
        <dbReference type="ARBA" id="ARBA00023065"/>
    </source>
</evidence>
<dbReference type="RefSeq" id="WP_091392660.1">
    <property type="nucleotide sequence ID" value="NZ_BKAI01000003.1"/>
</dbReference>
<dbReference type="STRING" id="1128970.SAMN04487935_1123"/>
<keyword evidence="10 12" id="KW-0472">Membrane</keyword>
<dbReference type="GO" id="GO:0009279">
    <property type="term" value="C:cell outer membrane"/>
    <property type="evidence" value="ECO:0007669"/>
    <property type="project" value="UniProtKB-SubCell"/>
</dbReference>
<proteinExistence type="inferred from homology"/>
<dbReference type="Gene3D" id="2.170.130.10">
    <property type="entry name" value="TonB-dependent receptor, plug domain"/>
    <property type="match status" value="1"/>
</dbReference>
<dbReference type="SUPFAM" id="SSF56935">
    <property type="entry name" value="Porins"/>
    <property type="match status" value="1"/>
</dbReference>
<organism evidence="16 17">
    <name type="scientific">Flavobacterium noncentrifugens</name>
    <dbReference type="NCBI Taxonomy" id="1128970"/>
    <lineage>
        <taxon>Bacteria</taxon>
        <taxon>Pseudomonadati</taxon>
        <taxon>Bacteroidota</taxon>
        <taxon>Flavobacteriia</taxon>
        <taxon>Flavobacteriales</taxon>
        <taxon>Flavobacteriaceae</taxon>
        <taxon>Flavobacterium</taxon>
    </lineage>
</organism>
<dbReference type="GO" id="GO:0015344">
    <property type="term" value="F:siderophore uptake transmembrane transporter activity"/>
    <property type="evidence" value="ECO:0007669"/>
    <property type="project" value="TreeGrafter"/>
</dbReference>
<keyword evidence="4" id="KW-0410">Iron transport</keyword>
<feature type="domain" description="TonB-dependent receptor-like beta-barrel" evidence="14">
    <location>
        <begin position="243"/>
        <end position="649"/>
    </location>
</feature>
<evidence type="ECO:0000259" key="15">
    <source>
        <dbReference type="Pfam" id="PF07715"/>
    </source>
</evidence>
<accession>A0A1G8V038</accession>
<keyword evidence="9 13" id="KW-0798">TonB box</keyword>